<proteinExistence type="predicted"/>
<dbReference type="CTD" id="69707"/>
<comment type="subcellular location">
    <subcellularLocation>
        <location evidence="2">Cell projection</location>
    </subcellularLocation>
    <subcellularLocation>
        <location evidence="1">Cytoplasm</location>
        <location evidence="1">Cytoskeleton</location>
    </subcellularLocation>
</comment>
<dbReference type="PANTHER" id="PTHR14871:SF1">
    <property type="entry name" value="DYNEIN REGULATORY COMPLEX PROTEIN 9"/>
    <property type="match status" value="1"/>
</dbReference>
<protein>
    <submittedName>
        <fullName evidence="7">Dynein regulatory complex protein 9</fullName>
    </submittedName>
</protein>
<keyword evidence="6" id="KW-1185">Reference proteome</keyword>
<evidence type="ECO:0000256" key="2">
    <source>
        <dbReference type="ARBA" id="ARBA00004316"/>
    </source>
</evidence>
<keyword evidence="3" id="KW-0963">Cytoplasm</keyword>
<gene>
    <name evidence="7" type="primary">IQCG</name>
</gene>
<dbReference type="GeneID" id="103204242"/>
<sequence length="501" mass="58320">MAEREKRKPTALPCVLGGKAEAGLKDLSQARTHQIWFANKEVSFLSTHKQGDKTNSRRMERDQLKASNFPPKVWNSEVMVSVTGESPGTIGRDEEIAQDTEMDVIPEYIEPPLSLLDVLRISAVLEDATDQLSILNYIMPVHYERSQSTTLKKSREANLDGRSLEKSQVMSPTSKTSSPLFSVEGAKLPEIRQGGQFIVDSNKMQELILKKPIRQTIMTMDTLKKIQIDRQFFSDVITNTMQELEDFGTFSILLQTLNKERENKMHFYDVIASEEKGRKQIKTLQKQLLNVKKERKVEVQNRNEYIAHLKDQLQEMKAKTNMESHYMKKNTELQIAQTLKKCNKAEELLLDEIEKIRMKTEEENRIHTEIETFLKKEQQKLEEKLEFWMEKFDKDTEMKQNELNALKAAKASDLAHLQDLAKMLREYEQVIMEDRIEKEKTRKKIQQDDLELRSALKLQAWWRGTVIRNEIGTFRLPKKDKDDSKDSKGKGKDKEKRKGKK</sequence>
<keyword evidence="4" id="KW-0206">Cytoskeleton</keyword>
<organism evidence="6 7">
    <name type="scientific">Orycteropus afer afer</name>
    <dbReference type="NCBI Taxonomy" id="1230840"/>
    <lineage>
        <taxon>Eukaryota</taxon>
        <taxon>Metazoa</taxon>
        <taxon>Chordata</taxon>
        <taxon>Craniata</taxon>
        <taxon>Vertebrata</taxon>
        <taxon>Euteleostomi</taxon>
        <taxon>Mammalia</taxon>
        <taxon>Eutheria</taxon>
        <taxon>Afrotheria</taxon>
        <taxon>Tubulidentata</taxon>
        <taxon>Orycteropodidae</taxon>
        <taxon>Orycteropus</taxon>
    </lineage>
</organism>
<evidence type="ECO:0000256" key="5">
    <source>
        <dbReference type="ARBA" id="ARBA00023273"/>
    </source>
</evidence>
<dbReference type="PANTHER" id="PTHR14871">
    <property type="entry name" value="DYNEIN REGULATORY COMPLEX PROTEIN 9"/>
    <property type="match status" value="1"/>
</dbReference>
<evidence type="ECO:0000313" key="6">
    <source>
        <dbReference type="Proteomes" id="UP000694850"/>
    </source>
</evidence>
<dbReference type="GO" id="GO:0005737">
    <property type="term" value="C:cytoplasm"/>
    <property type="evidence" value="ECO:0007669"/>
    <property type="project" value="TreeGrafter"/>
</dbReference>
<dbReference type="PROSITE" id="PS50096">
    <property type="entry name" value="IQ"/>
    <property type="match status" value="1"/>
</dbReference>
<evidence type="ECO:0000256" key="4">
    <source>
        <dbReference type="ARBA" id="ARBA00023212"/>
    </source>
</evidence>
<dbReference type="AlphaFoldDB" id="A0A8B7AI70"/>
<evidence type="ECO:0000256" key="3">
    <source>
        <dbReference type="ARBA" id="ARBA00022490"/>
    </source>
</evidence>
<dbReference type="RefSeq" id="XP_007947584.2">
    <property type="nucleotide sequence ID" value="XM_007949393.2"/>
</dbReference>
<evidence type="ECO:0000313" key="7">
    <source>
        <dbReference type="RefSeq" id="XP_007947584.2"/>
    </source>
</evidence>
<reference evidence="7" key="1">
    <citation type="submission" date="2025-08" db="UniProtKB">
        <authorList>
            <consortium name="RefSeq"/>
        </authorList>
    </citation>
    <scope>IDENTIFICATION</scope>
</reference>
<dbReference type="GO" id="GO:0005856">
    <property type="term" value="C:cytoskeleton"/>
    <property type="evidence" value="ECO:0007669"/>
    <property type="project" value="UniProtKB-SubCell"/>
</dbReference>
<dbReference type="CDD" id="cd23766">
    <property type="entry name" value="IQCG"/>
    <property type="match status" value="1"/>
</dbReference>
<dbReference type="InterPro" id="IPR042618">
    <property type="entry name" value="IQCG"/>
</dbReference>
<dbReference type="GO" id="GO:0007288">
    <property type="term" value="P:sperm axoneme assembly"/>
    <property type="evidence" value="ECO:0007669"/>
    <property type="project" value="TreeGrafter"/>
</dbReference>
<dbReference type="Proteomes" id="UP000694850">
    <property type="component" value="Unplaced"/>
</dbReference>
<evidence type="ECO:0000256" key="1">
    <source>
        <dbReference type="ARBA" id="ARBA00004245"/>
    </source>
</evidence>
<name>A0A8B7AI70_ORYAF</name>
<accession>A0A8B7AI70</accession>
<keyword evidence="5" id="KW-0966">Cell projection</keyword>
<dbReference type="GO" id="GO:0036126">
    <property type="term" value="C:sperm flagellum"/>
    <property type="evidence" value="ECO:0007669"/>
    <property type="project" value="TreeGrafter"/>
</dbReference>
<dbReference type="OrthoDB" id="10254713at2759"/>